<evidence type="ECO:0000313" key="1">
    <source>
        <dbReference type="EMBL" id="SVD24498.1"/>
    </source>
</evidence>
<dbReference type="EMBL" id="UINC01138512">
    <property type="protein sequence ID" value="SVD24498.1"/>
    <property type="molecule type" value="Genomic_DNA"/>
</dbReference>
<dbReference type="AlphaFoldDB" id="A0A382TSP4"/>
<protein>
    <submittedName>
        <fullName evidence="1">Uncharacterized protein</fullName>
    </submittedName>
</protein>
<name>A0A382TSP4_9ZZZZ</name>
<organism evidence="1">
    <name type="scientific">marine metagenome</name>
    <dbReference type="NCBI Taxonomy" id="408172"/>
    <lineage>
        <taxon>unclassified sequences</taxon>
        <taxon>metagenomes</taxon>
        <taxon>ecological metagenomes</taxon>
    </lineage>
</organism>
<proteinExistence type="predicted"/>
<feature type="non-terminal residue" evidence="1">
    <location>
        <position position="1"/>
    </location>
</feature>
<feature type="non-terminal residue" evidence="1">
    <location>
        <position position="101"/>
    </location>
</feature>
<accession>A0A382TSP4</accession>
<reference evidence="1" key="1">
    <citation type="submission" date="2018-05" db="EMBL/GenBank/DDBJ databases">
        <authorList>
            <person name="Lanie J.A."/>
            <person name="Ng W.-L."/>
            <person name="Kazmierczak K.M."/>
            <person name="Andrzejewski T.M."/>
            <person name="Davidsen T.M."/>
            <person name="Wayne K.J."/>
            <person name="Tettelin H."/>
            <person name="Glass J.I."/>
            <person name="Rusch D."/>
            <person name="Podicherti R."/>
            <person name="Tsui H.-C.T."/>
            <person name="Winkler M.E."/>
        </authorList>
    </citation>
    <scope>NUCLEOTIDE SEQUENCE</scope>
</reference>
<sequence length="101" mass="11598">VISKPLVPVRLGRFGIVLEPCFQRQNAWLPRRVVWGAVDKWNFVEMTMKSSEVTELKSDFHRDGFVIVRGFISPVVLTELQERAQSAVQCLDSKYKKHGLP</sequence>
<dbReference type="Gene3D" id="2.60.120.620">
    <property type="entry name" value="q2cbj1_9rhob like domain"/>
    <property type="match status" value="1"/>
</dbReference>
<gene>
    <name evidence="1" type="ORF">METZ01_LOCUS377352</name>
</gene>